<dbReference type="InterPro" id="IPR003715">
    <property type="entry name" value="Poly_export_N"/>
</dbReference>
<dbReference type="PANTHER" id="PTHR33619:SF3">
    <property type="entry name" value="POLYSACCHARIDE EXPORT PROTEIN GFCE-RELATED"/>
    <property type="match status" value="1"/>
</dbReference>
<accession>A0ABP2D855</accession>
<dbReference type="EMBL" id="ABID01000018">
    <property type="protein sequence ID" value="EDQ03416.1"/>
    <property type="molecule type" value="Genomic_DNA"/>
</dbReference>
<evidence type="ECO:0000259" key="2">
    <source>
        <dbReference type="Pfam" id="PF02563"/>
    </source>
</evidence>
<evidence type="ECO:0000313" key="4">
    <source>
        <dbReference type="Proteomes" id="UP000003257"/>
    </source>
</evidence>
<dbReference type="InterPro" id="IPR049712">
    <property type="entry name" value="Poly_export"/>
</dbReference>
<dbReference type="PANTHER" id="PTHR33619">
    <property type="entry name" value="POLYSACCHARIDE EXPORT PROTEIN GFCE-RELATED"/>
    <property type="match status" value="1"/>
</dbReference>
<keyword evidence="4" id="KW-1185">Reference proteome</keyword>
<protein>
    <submittedName>
        <fullName evidence="3">Polysaccharide biosynthesis/export protein, putative</fullName>
    </submittedName>
</protein>
<feature type="domain" description="Polysaccharide export protein N-terminal" evidence="2">
    <location>
        <begin position="31"/>
        <end position="90"/>
    </location>
</feature>
<proteinExistence type="predicted"/>
<dbReference type="Pfam" id="PF02563">
    <property type="entry name" value="Poly_export"/>
    <property type="match status" value="1"/>
</dbReference>
<evidence type="ECO:0000313" key="3">
    <source>
        <dbReference type="EMBL" id="EDQ03416.1"/>
    </source>
</evidence>
<name>A0ABP2D855_9RHOB</name>
<evidence type="ECO:0000256" key="1">
    <source>
        <dbReference type="ARBA" id="ARBA00022729"/>
    </source>
</evidence>
<gene>
    <name evidence="3" type="ORF">OIHEL45_16906</name>
</gene>
<dbReference type="Proteomes" id="UP000003257">
    <property type="component" value="Unassembled WGS sequence"/>
</dbReference>
<organism evidence="3 4">
    <name type="scientific">Sulfitobacter indolifex HEL-45</name>
    <dbReference type="NCBI Taxonomy" id="391624"/>
    <lineage>
        <taxon>Bacteria</taxon>
        <taxon>Pseudomonadati</taxon>
        <taxon>Pseudomonadota</taxon>
        <taxon>Alphaproteobacteria</taxon>
        <taxon>Rhodobacterales</taxon>
        <taxon>Roseobacteraceae</taxon>
        <taxon>Sulfitobacter</taxon>
    </lineage>
</organism>
<keyword evidence="1" id="KW-0732">Signal</keyword>
<reference evidence="3 4" key="1">
    <citation type="submission" date="2007-11" db="EMBL/GenBank/DDBJ databases">
        <authorList>
            <person name="Wagner-Dobler I."/>
            <person name="Ferriera S."/>
            <person name="Johnson J."/>
            <person name="Kravitz S."/>
            <person name="Beeson K."/>
            <person name="Sutton G."/>
            <person name="Rogers Y.-H."/>
            <person name="Friedman R."/>
            <person name="Frazier M."/>
            <person name="Venter J.C."/>
        </authorList>
    </citation>
    <scope>NUCLEOTIDE SEQUENCE [LARGE SCALE GENOMIC DNA]</scope>
    <source>
        <strain evidence="3 4">HEL-45</strain>
    </source>
</reference>
<sequence length="420" mass="46353">MMGCEQYLRRGASFGWRVMVMVVFLALANAAQARDYKLQPGDTLRAEIIRLNSAGWTSMIDTAGFVRFPYIGRHLAAGRSLEELQEDIVLEIVGDRVSVFNGAIETFIVLDEDSVFIDVAEYRPLTVLGAVGTPGRIDYRPGMTVRAAVGIAGDTRLPQDTDSQPDRAALLAARISELQKTEAWLLLDLWRIRGQLDEALAETPPEESGTVLESRLGSEALSNVRLQFAEARRERDLDIEDLQARIDLTEIRISYLTTALEQYEIVSAGEEERLASLLALQERGLVVANNVNEARSGALQVSSRLLQTEADLTETRRELTTLTQQLNSVDLDRRQRLLSEQAKVQRSLDETAAQLRGSRQGLIVLTGIMVDDSDGSIVEPDILLHRQEGGSVTTMPAALNDIVLPGDVIEVIMLKDISSP</sequence>
<comment type="caution">
    <text evidence="3">The sequence shown here is derived from an EMBL/GenBank/DDBJ whole genome shotgun (WGS) entry which is preliminary data.</text>
</comment>
<dbReference type="RefSeq" id="WP_007120998.1">
    <property type="nucleotide sequence ID" value="NZ_ABID01000018.1"/>
</dbReference>